<name>A0A3P8MAX1_TSUPA</name>
<dbReference type="EMBL" id="JAGXOE010000037">
    <property type="protein sequence ID" value="MBS4102594.1"/>
    <property type="molecule type" value="Genomic_DNA"/>
</dbReference>
<keyword evidence="4" id="KW-1185">Reference proteome</keyword>
<dbReference type="AlphaFoldDB" id="A0A3P8MAX1"/>
<evidence type="ECO:0000313" key="4">
    <source>
        <dbReference type="Proteomes" id="UP000676853"/>
    </source>
</evidence>
<gene>
    <name evidence="1" type="ORF">KFZ73_15265</name>
    <name evidence="2" type="ORF">NCTC10741_01816</name>
</gene>
<protein>
    <submittedName>
        <fullName evidence="2">Uncharacterized protein</fullName>
    </submittedName>
</protein>
<evidence type="ECO:0000313" key="3">
    <source>
        <dbReference type="Proteomes" id="UP000271626"/>
    </source>
</evidence>
<organism evidence="2 3">
    <name type="scientific">Tsukamurella paurometabola</name>
    <name type="common">Corynebacterium paurometabolum</name>
    <dbReference type="NCBI Taxonomy" id="2061"/>
    <lineage>
        <taxon>Bacteria</taxon>
        <taxon>Bacillati</taxon>
        <taxon>Actinomycetota</taxon>
        <taxon>Actinomycetes</taxon>
        <taxon>Mycobacteriales</taxon>
        <taxon>Tsukamurellaceae</taxon>
        <taxon>Tsukamurella</taxon>
    </lineage>
</organism>
<accession>A0A3P8MAX1</accession>
<dbReference type="Proteomes" id="UP000676853">
    <property type="component" value="Unassembled WGS sequence"/>
</dbReference>
<dbReference type="RefSeq" id="WP_126195884.1">
    <property type="nucleotide sequence ID" value="NZ_CP085954.1"/>
</dbReference>
<dbReference type="EMBL" id="LR131273">
    <property type="protein sequence ID" value="VDR38690.1"/>
    <property type="molecule type" value="Genomic_DNA"/>
</dbReference>
<evidence type="ECO:0000313" key="1">
    <source>
        <dbReference type="EMBL" id="MBS4102594.1"/>
    </source>
</evidence>
<dbReference type="Proteomes" id="UP000271626">
    <property type="component" value="Chromosome"/>
</dbReference>
<dbReference type="OrthoDB" id="4774873at2"/>
<proteinExistence type="predicted"/>
<reference evidence="2 3" key="1">
    <citation type="submission" date="2018-12" db="EMBL/GenBank/DDBJ databases">
        <authorList>
            <consortium name="Pathogen Informatics"/>
        </authorList>
    </citation>
    <scope>NUCLEOTIDE SEQUENCE [LARGE SCALE GENOMIC DNA]</scope>
    <source>
        <strain evidence="2 3">NCTC10741</strain>
    </source>
</reference>
<evidence type="ECO:0000313" key="2">
    <source>
        <dbReference type="EMBL" id="VDR38690.1"/>
    </source>
</evidence>
<sequence>MIKFNLWPIAARGYAGGWATGWSPSGETPLPAGTEVRQFDVAPERWIRLMNDYSGPPLWATYGGVGPEHLDLPEPLGRELDAWQAEFDREFHWDNGWRTSTVAAAHAAEGRRLLPLVAAQLPGHVVELKTGDEHVYSGAWVDGWLPTLPDVGYE</sequence>
<reference evidence="1 4" key="2">
    <citation type="submission" date="2021-04" db="EMBL/GenBank/DDBJ databases">
        <title>Whole genome sequence analysis of a thiophenic sulfur metabolizing bacteria.</title>
        <authorList>
            <person name="Akhtar N."/>
            <person name="Akram J."/>
            <person name="Aslam A."/>
        </authorList>
    </citation>
    <scope>NUCLEOTIDE SEQUENCE [LARGE SCALE GENOMIC DNA]</scope>
    <source>
        <strain evidence="1 4">3OW</strain>
    </source>
</reference>